<organism evidence="1 2">
    <name type="scientific">Actinomyces oris</name>
    <dbReference type="NCBI Taxonomy" id="544580"/>
    <lineage>
        <taxon>Bacteria</taxon>
        <taxon>Bacillati</taxon>
        <taxon>Actinomycetota</taxon>
        <taxon>Actinomycetes</taxon>
        <taxon>Actinomycetales</taxon>
        <taxon>Actinomycetaceae</taxon>
        <taxon>Actinomyces</taxon>
    </lineage>
</organism>
<reference evidence="1 2" key="1">
    <citation type="submission" date="2023-06" db="EMBL/GenBank/DDBJ databases">
        <title>Actinomyces orist ORNL 0101 HMT-893 genome.</title>
        <authorList>
            <person name="Johnston C.D."/>
            <person name="Chen T."/>
            <person name="Dewhirst F.E."/>
        </authorList>
    </citation>
    <scope>NUCLEOTIDE SEQUENCE [LARGE SCALE GENOMIC DNA]</scope>
    <source>
        <strain evidence="1 2">ORNL 0101</strain>
    </source>
</reference>
<keyword evidence="2" id="KW-1185">Reference proteome</keyword>
<dbReference type="AlphaFoldDB" id="A0AAW9KQ21"/>
<name>A0AAW9KQ21_9ACTO</name>
<evidence type="ECO:0000313" key="2">
    <source>
        <dbReference type="Proteomes" id="UP001289581"/>
    </source>
</evidence>
<accession>A0AAW9KQ21</accession>
<dbReference type="Proteomes" id="UP001289581">
    <property type="component" value="Unassembled WGS sequence"/>
</dbReference>
<comment type="caution">
    <text evidence="1">The sequence shown here is derived from an EMBL/GenBank/DDBJ whole genome shotgun (WGS) entry which is preliminary data.</text>
</comment>
<gene>
    <name evidence="1" type="ORF">QU665_09690</name>
</gene>
<dbReference type="RefSeq" id="WP_256697179.1">
    <property type="nucleotide sequence ID" value="NZ_JAXBCZ010000001.1"/>
</dbReference>
<proteinExistence type="predicted"/>
<sequence length="41" mass="4441">MRGARTSKDPAPHLLSALDHATGAVLTQQRVAGKSNQRFRP</sequence>
<evidence type="ECO:0008006" key="3">
    <source>
        <dbReference type="Google" id="ProtNLM"/>
    </source>
</evidence>
<dbReference type="EMBL" id="JAXBCZ010000001">
    <property type="protein sequence ID" value="MEA1305332.1"/>
    <property type="molecule type" value="Genomic_DNA"/>
</dbReference>
<protein>
    <recommendedName>
        <fullName evidence="3">Transposase</fullName>
    </recommendedName>
</protein>
<evidence type="ECO:0000313" key="1">
    <source>
        <dbReference type="EMBL" id="MEA1305332.1"/>
    </source>
</evidence>